<evidence type="ECO:0000256" key="7">
    <source>
        <dbReference type="SAM" id="Phobius"/>
    </source>
</evidence>
<keyword evidence="6 7" id="KW-0472">Membrane</keyword>
<evidence type="ECO:0000313" key="8">
    <source>
        <dbReference type="EMBL" id="OWR04279.1"/>
    </source>
</evidence>
<evidence type="ECO:0000256" key="6">
    <source>
        <dbReference type="ARBA" id="ARBA00023136"/>
    </source>
</evidence>
<organism evidence="8 9">
    <name type="scientific">Roseateles puraquae</name>
    <dbReference type="NCBI Taxonomy" id="431059"/>
    <lineage>
        <taxon>Bacteria</taxon>
        <taxon>Pseudomonadati</taxon>
        <taxon>Pseudomonadota</taxon>
        <taxon>Betaproteobacteria</taxon>
        <taxon>Burkholderiales</taxon>
        <taxon>Sphaerotilaceae</taxon>
        <taxon>Roseateles</taxon>
    </lineage>
</organism>
<dbReference type="EMBL" id="NISI01000003">
    <property type="protein sequence ID" value="OWR04279.1"/>
    <property type="molecule type" value="Genomic_DNA"/>
</dbReference>
<keyword evidence="3" id="KW-1003">Cell membrane</keyword>
<comment type="caution">
    <text evidence="8">The sequence shown here is derived from an EMBL/GenBank/DDBJ whole genome shotgun (WGS) entry which is preliminary data.</text>
</comment>
<dbReference type="OrthoDB" id="200249at2"/>
<keyword evidence="9" id="KW-1185">Reference proteome</keyword>
<dbReference type="RefSeq" id="WP_088483300.1">
    <property type="nucleotide sequence ID" value="NZ_JBCNLH010000001.1"/>
</dbReference>
<comment type="subcellular location">
    <subcellularLocation>
        <location evidence="1">Cell membrane</location>
        <topology evidence="1">Multi-pass membrane protein</topology>
    </subcellularLocation>
</comment>
<dbReference type="InterPro" id="IPR007140">
    <property type="entry name" value="DUF350"/>
</dbReference>
<evidence type="ECO:0000313" key="9">
    <source>
        <dbReference type="Proteomes" id="UP000197446"/>
    </source>
</evidence>
<gene>
    <name evidence="8" type="ORF">CDO81_11280</name>
</gene>
<evidence type="ECO:0000256" key="2">
    <source>
        <dbReference type="ARBA" id="ARBA00005779"/>
    </source>
</evidence>
<dbReference type="AlphaFoldDB" id="A0A254N8D8"/>
<dbReference type="GO" id="GO:0005886">
    <property type="term" value="C:plasma membrane"/>
    <property type="evidence" value="ECO:0007669"/>
    <property type="project" value="UniProtKB-SubCell"/>
</dbReference>
<evidence type="ECO:0000256" key="4">
    <source>
        <dbReference type="ARBA" id="ARBA00022692"/>
    </source>
</evidence>
<accession>A0A254N8D8</accession>
<dbReference type="Proteomes" id="UP000197446">
    <property type="component" value="Unassembled WGS sequence"/>
</dbReference>
<name>A0A254N8D8_9BURK</name>
<sequence>MTIDWLKPEVILGSTMYAVIGVVIFWVSFIIVDKITPYKLWEELVEHKNVALAIVVGAMCISIGNIVAAAIHG</sequence>
<reference evidence="8 9" key="1">
    <citation type="journal article" date="2007" name="Int. J. Syst. Evol. Microbiol.">
        <title>Description of Pelomonas aquatica sp. nov. and Pelomonas puraquae sp. nov., isolated from industrial and haemodialysis water.</title>
        <authorList>
            <person name="Gomila M."/>
            <person name="Bowien B."/>
            <person name="Falsen E."/>
            <person name="Moore E.R."/>
            <person name="Lalucat J."/>
        </authorList>
    </citation>
    <scope>NUCLEOTIDE SEQUENCE [LARGE SCALE GENOMIC DNA]</scope>
    <source>
        <strain evidence="8 9">CCUG 52769</strain>
    </source>
</reference>
<evidence type="ECO:0000256" key="5">
    <source>
        <dbReference type="ARBA" id="ARBA00022989"/>
    </source>
</evidence>
<keyword evidence="5 7" id="KW-1133">Transmembrane helix</keyword>
<evidence type="ECO:0008006" key="10">
    <source>
        <dbReference type="Google" id="ProtNLM"/>
    </source>
</evidence>
<proteinExistence type="inferred from homology"/>
<protein>
    <recommendedName>
        <fullName evidence="10">DUF350 domain-containing protein</fullName>
    </recommendedName>
</protein>
<keyword evidence="4 7" id="KW-0812">Transmembrane</keyword>
<feature type="transmembrane region" description="Helical" evidence="7">
    <location>
        <begin position="12"/>
        <end position="31"/>
    </location>
</feature>
<evidence type="ECO:0000256" key="3">
    <source>
        <dbReference type="ARBA" id="ARBA00022475"/>
    </source>
</evidence>
<comment type="similarity">
    <text evidence="2">Belongs to the UPF0719 family.</text>
</comment>
<evidence type="ECO:0000256" key="1">
    <source>
        <dbReference type="ARBA" id="ARBA00004651"/>
    </source>
</evidence>
<feature type="transmembrane region" description="Helical" evidence="7">
    <location>
        <begin position="51"/>
        <end position="71"/>
    </location>
</feature>
<dbReference type="Pfam" id="PF03994">
    <property type="entry name" value="DUF350"/>
    <property type="match status" value="1"/>
</dbReference>